<evidence type="ECO:0000256" key="4">
    <source>
        <dbReference type="PROSITE-ProRule" id="PRU00035"/>
    </source>
</evidence>
<feature type="compositionally biased region" description="Pro residues" evidence="5">
    <location>
        <begin position="578"/>
        <end position="598"/>
    </location>
</feature>
<feature type="compositionally biased region" description="Low complexity" evidence="5">
    <location>
        <begin position="720"/>
        <end position="729"/>
    </location>
</feature>
<dbReference type="EMBL" id="CANTFM010002693">
    <property type="protein sequence ID" value="CAI5747448.1"/>
    <property type="molecule type" value="Genomic_DNA"/>
</dbReference>
<feature type="compositionally biased region" description="Acidic residues" evidence="5">
    <location>
        <begin position="730"/>
        <end position="745"/>
    </location>
</feature>
<dbReference type="Gene3D" id="1.20.920.10">
    <property type="entry name" value="Bromodomain-like"/>
    <property type="match status" value="1"/>
</dbReference>
<evidence type="ECO:0000256" key="5">
    <source>
        <dbReference type="SAM" id="MobiDB-lite"/>
    </source>
</evidence>
<evidence type="ECO:0000313" key="8">
    <source>
        <dbReference type="Proteomes" id="UP001162029"/>
    </source>
</evidence>
<dbReference type="PROSITE" id="PS00633">
    <property type="entry name" value="BROMODOMAIN_1"/>
    <property type="match status" value="1"/>
</dbReference>
<keyword evidence="1" id="KW-0808">Transferase</keyword>
<feature type="domain" description="Bromo" evidence="6">
    <location>
        <begin position="323"/>
        <end position="395"/>
    </location>
</feature>
<dbReference type="InterPro" id="IPR018359">
    <property type="entry name" value="Bromodomain_CS"/>
</dbReference>
<feature type="compositionally biased region" description="Polar residues" evidence="5">
    <location>
        <begin position="489"/>
        <end position="530"/>
    </location>
</feature>
<keyword evidence="8" id="KW-1185">Reference proteome</keyword>
<dbReference type="PRINTS" id="PR00503">
    <property type="entry name" value="BROMODOMAIN"/>
</dbReference>
<dbReference type="PANTHER" id="PTHR45750">
    <property type="entry name" value="GH11602P"/>
    <property type="match status" value="1"/>
</dbReference>
<dbReference type="PROSITE" id="PS50014">
    <property type="entry name" value="BROMODOMAIN_2"/>
    <property type="match status" value="1"/>
</dbReference>
<accession>A0AAV0VFU3</accession>
<sequence length="745" mass="82634">MRYLDPPLVERPSDEWRCFECLKTKFVIEASKWISSFEEVENSQQKLFQLNFENEKNDSSSSKRGSKRSSSKKSSSSSSKKHKKRKSSSSSRHRHGSSHSHHRRRHSHHYHEEFAKLVKSFRERQEQRLGIEDARMNGKLQVNFDGGPQSWRVASSTLDGLRALIQSLSGGSLEQDRLRGRLILIVKDQEKLEEQRRKQQELAWNILPRRQSSRIAIGRMKNQSAQDSDAEEGYSCDDVDSRRPGLRLKRLPAASEVVDGKQKQDRAWRARRRRNNSDDDMHLDNEEDEVDGSGTGNWIDWSVFKDNGRCLSAVCLAVVNRLLKEEASDLFSRPVDPEIDGCPNYLSVIDQPMDLGTIRSRAEANFYRKWKLFKKDVELVWQNCRTFNAPDTMVVQFANLLERLSRSMCNAAEKKGVDRLSGKGSGGDRGDESENSLSDASRAGSHSSVNKAWTESSASESRDSSDDGASPHGDDDGDARRHKRRSMRVPTNNLRTRARSTRPSGNSSGARRTTNLSSRKRQSPTSSNEKSSASDDDAFSSLRRSRRQRKELSSKVDHKVDPPTEDEDSSDDDSANSQPPPPQNSAPSPSPPPPPPPQAVQKRSKLRLIISDSSNSDDSSDSDDSSSSSSSDSVDSDSDTRPANKYPHPSPPSSADAPAPPPPSPPPPATLSENDKAVQSLPNRKAKLKSAAGEAKKTKLRSAGKDGCTHSPPLLNSYLSPSSSSSSDFSSDDSDSSDDGDSDST</sequence>
<protein>
    <recommendedName>
        <fullName evidence="6">Bromo domain-containing protein</fullName>
    </recommendedName>
</protein>
<feature type="compositionally biased region" description="Polar residues" evidence="5">
    <location>
        <begin position="435"/>
        <end position="454"/>
    </location>
</feature>
<dbReference type="GO" id="GO:0000123">
    <property type="term" value="C:histone acetyltransferase complex"/>
    <property type="evidence" value="ECO:0007669"/>
    <property type="project" value="TreeGrafter"/>
</dbReference>
<feature type="compositionally biased region" description="Basic and acidic residues" evidence="5">
    <location>
        <begin position="275"/>
        <end position="284"/>
    </location>
</feature>
<evidence type="ECO:0000256" key="2">
    <source>
        <dbReference type="ARBA" id="ARBA00023117"/>
    </source>
</evidence>
<dbReference type="Pfam" id="PF00439">
    <property type="entry name" value="Bromodomain"/>
    <property type="match status" value="1"/>
</dbReference>
<keyword evidence="3" id="KW-0012">Acyltransferase</keyword>
<dbReference type="SMART" id="SM00297">
    <property type="entry name" value="BROMO"/>
    <property type="match status" value="1"/>
</dbReference>
<evidence type="ECO:0000256" key="3">
    <source>
        <dbReference type="ARBA" id="ARBA00023315"/>
    </source>
</evidence>
<dbReference type="InterPro" id="IPR036427">
    <property type="entry name" value="Bromodomain-like_sf"/>
</dbReference>
<feature type="compositionally biased region" description="Basic and acidic residues" evidence="5">
    <location>
        <begin position="550"/>
        <end position="562"/>
    </location>
</feature>
<dbReference type="GO" id="GO:0045944">
    <property type="term" value="P:positive regulation of transcription by RNA polymerase II"/>
    <property type="evidence" value="ECO:0007669"/>
    <property type="project" value="TreeGrafter"/>
</dbReference>
<evidence type="ECO:0000313" key="7">
    <source>
        <dbReference type="EMBL" id="CAI5747448.1"/>
    </source>
</evidence>
<dbReference type="PANTHER" id="PTHR45750:SF3">
    <property type="entry name" value="HISTONE ACETYLTRANSFERASE"/>
    <property type="match status" value="1"/>
</dbReference>
<dbReference type="CDD" id="cd04369">
    <property type="entry name" value="Bromodomain"/>
    <property type="match status" value="1"/>
</dbReference>
<dbReference type="InterPro" id="IPR001487">
    <property type="entry name" value="Bromodomain"/>
</dbReference>
<evidence type="ECO:0000256" key="1">
    <source>
        <dbReference type="ARBA" id="ARBA00022679"/>
    </source>
</evidence>
<proteinExistence type="predicted"/>
<feature type="region of interest" description="Disordered" evidence="5">
    <location>
        <begin position="53"/>
        <end position="110"/>
    </location>
</feature>
<feature type="region of interest" description="Disordered" evidence="5">
    <location>
        <begin position="413"/>
        <end position="745"/>
    </location>
</feature>
<feature type="compositionally biased region" description="Pro residues" evidence="5">
    <location>
        <begin position="648"/>
        <end position="669"/>
    </location>
</feature>
<feature type="region of interest" description="Disordered" evidence="5">
    <location>
        <begin position="215"/>
        <end position="292"/>
    </location>
</feature>
<dbReference type="GO" id="GO:0010484">
    <property type="term" value="F:histone H3 acetyltransferase activity"/>
    <property type="evidence" value="ECO:0007669"/>
    <property type="project" value="TreeGrafter"/>
</dbReference>
<dbReference type="Proteomes" id="UP001162029">
    <property type="component" value="Unassembled WGS sequence"/>
</dbReference>
<dbReference type="AlphaFoldDB" id="A0AAV0VFU3"/>
<comment type="caution">
    <text evidence="7">The sequence shown here is derived from an EMBL/GenBank/DDBJ whole genome shotgun (WGS) entry which is preliminary data.</text>
</comment>
<dbReference type="SUPFAM" id="SSF47370">
    <property type="entry name" value="Bromodomain"/>
    <property type="match status" value="1"/>
</dbReference>
<feature type="compositionally biased region" description="Basic and acidic residues" evidence="5">
    <location>
        <begin position="258"/>
        <end position="268"/>
    </location>
</feature>
<feature type="compositionally biased region" description="Acidic residues" evidence="5">
    <location>
        <begin position="228"/>
        <end position="238"/>
    </location>
</feature>
<keyword evidence="2 4" id="KW-0103">Bromodomain</keyword>
<organism evidence="7 8">
    <name type="scientific">Peronospora destructor</name>
    <dbReference type="NCBI Taxonomy" id="86335"/>
    <lineage>
        <taxon>Eukaryota</taxon>
        <taxon>Sar</taxon>
        <taxon>Stramenopiles</taxon>
        <taxon>Oomycota</taxon>
        <taxon>Peronosporomycetes</taxon>
        <taxon>Peronosporales</taxon>
        <taxon>Peronosporaceae</taxon>
        <taxon>Peronospora</taxon>
    </lineage>
</organism>
<evidence type="ECO:0000259" key="6">
    <source>
        <dbReference type="PROSITE" id="PS50014"/>
    </source>
</evidence>
<gene>
    <name evidence="7" type="ORF">PDE001_LOCUS12349</name>
</gene>
<name>A0AAV0VFU3_9STRA</name>
<feature type="compositionally biased region" description="Basic and acidic residues" evidence="5">
    <location>
        <begin position="413"/>
        <end position="432"/>
    </location>
</feature>
<feature type="compositionally biased region" description="Basic residues" evidence="5">
    <location>
        <begin position="79"/>
        <end position="109"/>
    </location>
</feature>
<feature type="compositionally biased region" description="Acidic residues" evidence="5">
    <location>
        <begin position="563"/>
        <end position="574"/>
    </location>
</feature>
<dbReference type="InterPro" id="IPR037800">
    <property type="entry name" value="GCN5"/>
</dbReference>
<reference evidence="7" key="1">
    <citation type="submission" date="2022-12" db="EMBL/GenBank/DDBJ databases">
        <authorList>
            <person name="Webb A."/>
        </authorList>
    </citation>
    <scope>NUCLEOTIDE SEQUENCE</scope>
    <source>
        <strain evidence="7">Pd1</strain>
    </source>
</reference>